<evidence type="ECO:0000256" key="3">
    <source>
        <dbReference type="ARBA" id="ARBA00069072"/>
    </source>
</evidence>
<dbReference type="Proteomes" id="UP001152320">
    <property type="component" value="Chromosome 7"/>
</dbReference>
<comment type="similarity">
    <text evidence="2">Belongs to the GARNL3 family.</text>
</comment>
<name>A0A9Q1H802_HOLLE</name>
<dbReference type="PROSITE" id="PS50085">
    <property type="entry name" value="RAPGAP"/>
    <property type="match status" value="1"/>
</dbReference>
<feature type="region of interest" description="Disordered" evidence="4">
    <location>
        <begin position="947"/>
        <end position="1048"/>
    </location>
</feature>
<evidence type="ECO:0000259" key="6">
    <source>
        <dbReference type="PROSITE" id="PS50219"/>
    </source>
</evidence>
<dbReference type="SMART" id="SM00036">
    <property type="entry name" value="CNH"/>
    <property type="match status" value="1"/>
</dbReference>
<feature type="compositionally biased region" description="Polar residues" evidence="4">
    <location>
        <begin position="879"/>
        <end position="895"/>
    </location>
</feature>
<feature type="domain" description="CNH" evidence="6">
    <location>
        <begin position="482"/>
        <end position="777"/>
    </location>
</feature>
<evidence type="ECO:0000256" key="2">
    <source>
        <dbReference type="ARBA" id="ARBA00060925"/>
    </source>
</evidence>
<dbReference type="EMBL" id="JAIZAY010000007">
    <property type="protein sequence ID" value="KAJ8039102.1"/>
    <property type="molecule type" value="Genomic_DNA"/>
</dbReference>
<dbReference type="GO" id="GO:0051056">
    <property type="term" value="P:regulation of small GTPase mediated signal transduction"/>
    <property type="evidence" value="ECO:0007669"/>
    <property type="project" value="InterPro"/>
</dbReference>
<comment type="caution">
    <text evidence="7">The sequence shown here is derived from an EMBL/GenBank/DDBJ whole genome shotgun (WGS) entry which is preliminary data.</text>
</comment>
<feature type="domain" description="Rap-GAP" evidence="5">
    <location>
        <begin position="180"/>
        <end position="398"/>
    </location>
</feature>
<dbReference type="AlphaFoldDB" id="A0A9Q1H802"/>
<dbReference type="InterPro" id="IPR001180">
    <property type="entry name" value="CNH_dom"/>
</dbReference>
<feature type="compositionally biased region" description="Polar residues" evidence="4">
    <location>
        <begin position="955"/>
        <end position="970"/>
    </location>
</feature>
<evidence type="ECO:0000259" key="5">
    <source>
        <dbReference type="PROSITE" id="PS50085"/>
    </source>
</evidence>
<organism evidence="7 8">
    <name type="scientific">Holothuria leucospilota</name>
    <name type="common">Black long sea cucumber</name>
    <name type="synonym">Mertensiothuria leucospilota</name>
    <dbReference type="NCBI Taxonomy" id="206669"/>
    <lineage>
        <taxon>Eukaryota</taxon>
        <taxon>Metazoa</taxon>
        <taxon>Echinodermata</taxon>
        <taxon>Eleutherozoa</taxon>
        <taxon>Echinozoa</taxon>
        <taxon>Holothuroidea</taxon>
        <taxon>Aspidochirotacea</taxon>
        <taxon>Aspidochirotida</taxon>
        <taxon>Holothuriidae</taxon>
        <taxon>Holothuria</taxon>
    </lineage>
</organism>
<feature type="compositionally biased region" description="Polar residues" evidence="4">
    <location>
        <begin position="1021"/>
        <end position="1032"/>
    </location>
</feature>
<gene>
    <name evidence="7" type="ORF">HOLleu_16720</name>
</gene>
<dbReference type="Gene3D" id="3.40.50.11210">
    <property type="entry name" value="Rap/Ran-GAP"/>
    <property type="match status" value="1"/>
</dbReference>
<reference evidence="7" key="1">
    <citation type="submission" date="2021-10" db="EMBL/GenBank/DDBJ databases">
        <title>Tropical sea cucumber genome reveals ecological adaptation and Cuvierian tubules defense mechanism.</title>
        <authorList>
            <person name="Chen T."/>
        </authorList>
    </citation>
    <scope>NUCLEOTIDE SEQUENCE</scope>
    <source>
        <strain evidence="7">Nanhai2018</strain>
        <tissue evidence="7">Muscle</tissue>
    </source>
</reference>
<dbReference type="PANTHER" id="PTHR15711:SF62">
    <property type="entry name" value="GTPASE-ACTIVATING RAP_RAN-GAP DOMAIN-LIKE PROTEIN 3"/>
    <property type="match status" value="1"/>
</dbReference>
<evidence type="ECO:0000313" key="8">
    <source>
        <dbReference type="Proteomes" id="UP001152320"/>
    </source>
</evidence>
<feature type="region of interest" description="Disordered" evidence="4">
    <location>
        <begin position="785"/>
        <end position="815"/>
    </location>
</feature>
<evidence type="ECO:0000256" key="4">
    <source>
        <dbReference type="SAM" id="MobiDB-lite"/>
    </source>
</evidence>
<protein>
    <recommendedName>
        <fullName evidence="3">GTPase-activating Rap/Ran-GAP domain-like protein 3</fullName>
    </recommendedName>
</protein>
<feature type="compositionally biased region" description="Basic and acidic residues" evidence="4">
    <location>
        <begin position="1033"/>
        <end position="1048"/>
    </location>
</feature>
<accession>A0A9Q1H802</accession>
<evidence type="ECO:0000256" key="1">
    <source>
        <dbReference type="ARBA" id="ARBA00022468"/>
    </source>
</evidence>
<keyword evidence="1" id="KW-0343">GTPase activation</keyword>
<dbReference type="PANTHER" id="PTHR15711">
    <property type="entry name" value="RAP GTPASE-ACTIVATING PROTEIN"/>
    <property type="match status" value="1"/>
</dbReference>
<dbReference type="InterPro" id="IPR000331">
    <property type="entry name" value="Rap/Ran_GAP_dom"/>
</dbReference>
<dbReference type="Pfam" id="PF02145">
    <property type="entry name" value="Rap_GAP"/>
    <property type="match status" value="1"/>
</dbReference>
<dbReference type="OrthoDB" id="2499658at2759"/>
<keyword evidence="8" id="KW-1185">Reference proteome</keyword>
<proteinExistence type="inferred from homology"/>
<dbReference type="InterPro" id="IPR050989">
    <property type="entry name" value="Rap1_Ran_GAP"/>
</dbReference>
<dbReference type="Pfam" id="PF00780">
    <property type="entry name" value="CNH"/>
    <property type="match status" value="1"/>
</dbReference>
<dbReference type="SUPFAM" id="SSF111347">
    <property type="entry name" value="Rap/Ran-GAP"/>
    <property type="match status" value="1"/>
</dbReference>
<dbReference type="PROSITE" id="PS50219">
    <property type="entry name" value="CNH"/>
    <property type="match status" value="1"/>
</dbReference>
<dbReference type="InterPro" id="IPR035974">
    <property type="entry name" value="Rap/Ran-GAP_sf"/>
</dbReference>
<feature type="compositionally biased region" description="Basic and acidic residues" evidence="4">
    <location>
        <begin position="896"/>
        <end position="913"/>
    </location>
</feature>
<dbReference type="FunFam" id="3.40.50.11210:FF:000006">
    <property type="entry name" value="GTPase-activating Rap/Ran-GAP domain-like protein 3 isoform X1"/>
    <property type="match status" value="1"/>
</dbReference>
<sequence>MEKVIHLKGDLIPVDRRRCKSSSAVDLVARRGVFSRRHYGSVEHLGAREQDGFNSGRFRVEDGDRDEISNVTTGTDIHLENPEYQTRWYFKYFLGKIHQNYVGSDVEKNVYFLSVVLTDANNHNVPQYRAILWRKTGTQKICIPYNPAKPMSVKRILSRFDMKIEKSPKEIFSADVQKELLLLEEQEGSVNFKFGVLYAAPKQTTDDEMFSNENGSEAFQNFISLLGEYVTLKNWDKFNGGLDVKNNTTGKESIYTTYEGHEIMFHVSTMLPFSKENRQQVERKRHVGNDIATIVFQDTEDPDEDPTFKPSMIRSHFTHIFALVTYNKTDNTYKLRVFSAESVPLFGPPLPSPPVFEDFNEFRDFLLVKLINGEKAAFNTPVFAYKRQRTLDMLIKNLQQELQPEVMKQNMMNKRSLSDVISEPSWSWRNKKEDARQSDFVKTGQLLKLKTIVKGDAPTSLATTSFLRREPWEPQVLLADFPHDVICGDAWGDKLLVATEAGTFVIEEGSSPRLMFDKTVCIKQISVVEAHGLILFRADKGKEGRVYVFRLSDFEGEEQNEHVRTKADCKDHKLEKTRGCNLFAVSRPGGSHLRMVVSIGKKLSLFTWKHSAAWSAWCTAGDTDTVEGFQFVKELSAGEVPSVMTLVDGSGGDNEICIGYKHQFDLINEKTGESKKLMHLDAQKVSFVSVLDVYEEDEPEVLLSYNHVSQFQHLKGEHSSDFVIHWNGAPTAIACAFPYIIAFTHHSVEIRLVINGNLVHTMTIPKLRVISTKCDMYFSSANQGFLQPSPREPSKSFSPMASPTSTPPGLSPSSTGVRILKIPLLSLIGQMPERAGTTPTSRVKSFISPLVNVADSPEMKPRRPHSDSDNGLVFAVDNNLPTSNGSVVTAKPQNRQCREYSDSGYEESDHSFESQDSLPVLAQSPKLNGSAEARRKLFGCLKSPRQARRAVSPLASETSSRDYNSYSSPLGSPAMRKRIDSYHSDVFPPSPNWDSKESRGSLLSTDSEASFHDFRPPRSPLASTDSVSSNERSQTEAEMRAELFGKHPKLEKLKENSISMFSQEIDEDDPTPLKPKTLVRPFALSLSMEDDDIDLK</sequence>
<dbReference type="GO" id="GO:0005096">
    <property type="term" value="F:GTPase activator activity"/>
    <property type="evidence" value="ECO:0007669"/>
    <property type="project" value="UniProtKB-KW"/>
</dbReference>
<feature type="region of interest" description="Disordered" evidence="4">
    <location>
        <begin position="878"/>
        <end position="918"/>
    </location>
</feature>
<evidence type="ECO:0000313" key="7">
    <source>
        <dbReference type="EMBL" id="KAJ8039102.1"/>
    </source>
</evidence>